<proteinExistence type="predicted"/>
<keyword evidence="2" id="KW-1185">Reference proteome</keyword>
<organism evidence="1 2">
    <name type="scientific">Dictyobacter vulcani</name>
    <dbReference type="NCBI Taxonomy" id="2607529"/>
    <lineage>
        <taxon>Bacteria</taxon>
        <taxon>Bacillati</taxon>
        <taxon>Chloroflexota</taxon>
        <taxon>Ktedonobacteria</taxon>
        <taxon>Ktedonobacterales</taxon>
        <taxon>Dictyobacteraceae</taxon>
        <taxon>Dictyobacter</taxon>
    </lineage>
</organism>
<gene>
    <name evidence="1" type="ORF">KDW_61430</name>
</gene>
<comment type="caution">
    <text evidence="1">The sequence shown here is derived from an EMBL/GenBank/DDBJ whole genome shotgun (WGS) entry which is preliminary data.</text>
</comment>
<protein>
    <submittedName>
        <fullName evidence="1">Uncharacterized protein</fullName>
    </submittedName>
</protein>
<accession>A0A5J4KZQ5</accession>
<evidence type="ECO:0000313" key="2">
    <source>
        <dbReference type="Proteomes" id="UP000326912"/>
    </source>
</evidence>
<dbReference type="EMBL" id="BKZW01000005">
    <property type="protein sequence ID" value="GER91981.1"/>
    <property type="molecule type" value="Genomic_DNA"/>
</dbReference>
<dbReference type="Proteomes" id="UP000326912">
    <property type="component" value="Unassembled WGS sequence"/>
</dbReference>
<reference evidence="1 2" key="1">
    <citation type="submission" date="2019-10" db="EMBL/GenBank/DDBJ databases">
        <title>Dictyobacter vulcani sp. nov., within the class Ktedonobacteria, isolated from soil of volcanic Mt. Zao.</title>
        <authorList>
            <person name="Zheng Y."/>
            <person name="Wang C.M."/>
            <person name="Sakai Y."/>
            <person name="Abe K."/>
            <person name="Yokota A."/>
            <person name="Yabe S."/>
        </authorList>
    </citation>
    <scope>NUCLEOTIDE SEQUENCE [LARGE SCALE GENOMIC DNA]</scope>
    <source>
        <strain evidence="1 2">W12</strain>
    </source>
</reference>
<name>A0A5J4KZQ5_9CHLR</name>
<evidence type="ECO:0000313" key="1">
    <source>
        <dbReference type="EMBL" id="GER91981.1"/>
    </source>
</evidence>
<sequence>MDVSVEYATALAATDSPVPTPVCYVQPVSAMSLDELAQHCKEEMRNYCQGKVGDDCYALEIFRRAMRLHDAQAWDVLHQCFSGMVCTWLRRHSKRERAYALDSEENYIAQAFTRLWQASMNNTELKFTSVAAALNYLRASLNGAIMDTLRSYTHANEVPLPEDNDTLYNGEPVTEEPEDPNEVWNVVRSLLSDPREIRLAYLYFHCGLKAREIVHFCPLEFAEVQEVYRLRHNIFKRLTRNAAQIRWRLSCL</sequence>
<dbReference type="AlphaFoldDB" id="A0A5J4KZQ5"/>